<dbReference type="EMBL" id="LT853692">
    <property type="protein sequence ID" value="SMQ45620.1"/>
    <property type="molecule type" value="Genomic_DNA"/>
</dbReference>
<accession>A0A1X7REF5</accession>
<evidence type="ECO:0000313" key="2">
    <source>
        <dbReference type="EMBL" id="SMQ45620.1"/>
    </source>
</evidence>
<organism evidence="2 3">
    <name type="scientific">Zymoseptoria tritici (strain ST99CH_3D7)</name>
    <dbReference type="NCBI Taxonomy" id="1276538"/>
    <lineage>
        <taxon>Eukaryota</taxon>
        <taxon>Fungi</taxon>
        <taxon>Dikarya</taxon>
        <taxon>Ascomycota</taxon>
        <taxon>Pezizomycotina</taxon>
        <taxon>Dothideomycetes</taxon>
        <taxon>Dothideomycetidae</taxon>
        <taxon>Mycosphaerellales</taxon>
        <taxon>Mycosphaerellaceae</taxon>
        <taxon>Zymoseptoria</taxon>
    </lineage>
</organism>
<dbReference type="Proteomes" id="UP000215127">
    <property type="component" value="Chromosome 1"/>
</dbReference>
<protein>
    <submittedName>
        <fullName evidence="2">Uncharacterized protein</fullName>
    </submittedName>
</protein>
<feature type="signal peptide" evidence="1">
    <location>
        <begin position="1"/>
        <end position="15"/>
    </location>
</feature>
<feature type="chain" id="PRO_5011965240" evidence="1">
    <location>
        <begin position="16"/>
        <end position="85"/>
    </location>
</feature>
<keyword evidence="3" id="KW-1185">Reference proteome</keyword>
<evidence type="ECO:0000256" key="1">
    <source>
        <dbReference type="SAM" id="SignalP"/>
    </source>
</evidence>
<sequence>MQLFYLSIMLPMICAEVTEFNGHCRKGAGKLGTGLCDIYMNGQLTSWECDPGLACDVHPYECELDQGIYPYAECDNGDSRKKVTT</sequence>
<evidence type="ECO:0000313" key="3">
    <source>
        <dbReference type="Proteomes" id="UP000215127"/>
    </source>
</evidence>
<reference evidence="2 3" key="1">
    <citation type="submission" date="2016-06" db="EMBL/GenBank/DDBJ databases">
        <authorList>
            <person name="Kjaerup R.B."/>
            <person name="Dalgaard T.S."/>
            <person name="Juul-Madsen H.R."/>
        </authorList>
    </citation>
    <scope>NUCLEOTIDE SEQUENCE [LARGE SCALE GENOMIC DNA]</scope>
</reference>
<dbReference type="AlphaFoldDB" id="A0A1X7REF5"/>
<proteinExistence type="predicted"/>
<gene>
    <name evidence="2" type="ORF">ZT3D7_G765</name>
</gene>
<name>A0A1X7REF5_ZYMT9</name>
<keyword evidence="1" id="KW-0732">Signal</keyword>